<evidence type="ECO:0000313" key="3">
    <source>
        <dbReference type="EMBL" id="GMA94139.1"/>
    </source>
</evidence>
<feature type="transmembrane region" description="Helical" evidence="2">
    <location>
        <begin position="12"/>
        <end position="30"/>
    </location>
</feature>
<organism evidence="3 4">
    <name type="scientific">Pseudolysinimonas kribbensis</name>
    <dbReference type="NCBI Taxonomy" id="433641"/>
    <lineage>
        <taxon>Bacteria</taxon>
        <taxon>Bacillati</taxon>
        <taxon>Actinomycetota</taxon>
        <taxon>Actinomycetes</taxon>
        <taxon>Micrococcales</taxon>
        <taxon>Microbacteriaceae</taxon>
        <taxon>Pseudolysinimonas</taxon>
    </lineage>
</organism>
<keyword evidence="2" id="KW-0472">Membrane</keyword>
<name>A0ABQ6K1F7_9MICO</name>
<dbReference type="Proteomes" id="UP001157034">
    <property type="component" value="Unassembled WGS sequence"/>
</dbReference>
<evidence type="ECO:0000256" key="2">
    <source>
        <dbReference type="SAM" id="Phobius"/>
    </source>
</evidence>
<dbReference type="EMBL" id="BSVB01000001">
    <property type="protein sequence ID" value="GMA94139.1"/>
    <property type="molecule type" value="Genomic_DNA"/>
</dbReference>
<comment type="caution">
    <text evidence="3">The sequence shown here is derived from an EMBL/GenBank/DDBJ whole genome shotgun (WGS) entry which is preliminary data.</text>
</comment>
<feature type="region of interest" description="Disordered" evidence="1">
    <location>
        <begin position="73"/>
        <end position="138"/>
    </location>
</feature>
<reference evidence="4" key="1">
    <citation type="journal article" date="2019" name="Int. J. Syst. Evol. Microbiol.">
        <title>The Global Catalogue of Microorganisms (GCM) 10K type strain sequencing project: providing services to taxonomists for standard genome sequencing and annotation.</title>
        <authorList>
            <consortium name="The Broad Institute Genomics Platform"/>
            <consortium name="The Broad Institute Genome Sequencing Center for Infectious Disease"/>
            <person name="Wu L."/>
            <person name="Ma J."/>
        </authorList>
    </citation>
    <scope>NUCLEOTIDE SEQUENCE [LARGE SCALE GENOMIC DNA]</scope>
    <source>
        <strain evidence="4">NBRC 108894</strain>
    </source>
</reference>
<evidence type="ECO:0000256" key="1">
    <source>
        <dbReference type="SAM" id="MobiDB-lite"/>
    </source>
</evidence>
<protein>
    <submittedName>
        <fullName evidence="3">Uncharacterized protein</fullName>
    </submittedName>
</protein>
<gene>
    <name evidence="3" type="ORF">GCM10025881_09630</name>
</gene>
<keyword evidence="2" id="KW-1133">Transmembrane helix</keyword>
<keyword evidence="2" id="KW-0812">Transmembrane</keyword>
<proteinExistence type="predicted"/>
<feature type="transmembrane region" description="Helical" evidence="2">
    <location>
        <begin position="50"/>
        <end position="68"/>
    </location>
</feature>
<accession>A0ABQ6K1F7</accession>
<keyword evidence="4" id="KW-1185">Reference proteome</keyword>
<sequence length="138" mass="14778">MSDEQNTAAAPAGRTATWIIAVAFAILYAGPLFWAVSDLVEYPAQVGGRTPWWLLIVAVAIPVALYVGGCSSAERAPRAAHHPAGRGALRRERAHHRRDRARPVPALRRGSVARRTGPARRSGHPARPGRLASPLSPT</sequence>
<evidence type="ECO:0000313" key="4">
    <source>
        <dbReference type="Proteomes" id="UP001157034"/>
    </source>
</evidence>